<dbReference type="PANTHER" id="PTHR18964:SF146">
    <property type="entry name" value="POLYPHOSPHATE GLUCOKINASE"/>
    <property type="match status" value="1"/>
</dbReference>
<dbReference type="InterPro" id="IPR043129">
    <property type="entry name" value="ATPase_NBD"/>
</dbReference>
<comment type="caution">
    <text evidence="2">The sequence shown here is derived from an EMBL/GenBank/DDBJ whole genome shotgun (WGS) entry which is preliminary data.</text>
</comment>
<evidence type="ECO:0000313" key="2">
    <source>
        <dbReference type="EMBL" id="EWC63070.1"/>
    </source>
</evidence>
<keyword evidence="3" id="KW-1185">Reference proteome</keyword>
<dbReference type="AlphaFoldDB" id="W7IQE8"/>
<protein>
    <submittedName>
        <fullName evidence="2">Polyphosphate glucokinase</fullName>
        <ecNumber evidence="2">2.7.1.63</ecNumber>
    </submittedName>
</protein>
<accession>W7IQE8</accession>
<dbReference type="PANTHER" id="PTHR18964">
    <property type="entry name" value="ROK (REPRESSOR, ORF, KINASE) FAMILY"/>
    <property type="match status" value="1"/>
</dbReference>
<dbReference type="Pfam" id="PF00480">
    <property type="entry name" value="ROK"/>
    <property type="match status" value="1"/>
</dbReference>
<gene>
    <name evidence="2" type="ORF">UO65_1564</name>
</gene>
<organism evidence="2 3">
    <name type="scientific">Actinokineospora spheciospongiae</name>
    <dbReference type="NCBI Taxonomy" id="909613"/>
    <lineage>
        <taxon>Bacteria</taxon>
        <taxon>Bacillati</taxon>
        <taxon>Actinomycetota</taxon>
        <taxon>Actinomycetes</taxon>
        <taxon>Pseudonocardiales</taxon>
        <taxon>Pseudonocardiaceae</taxon>
        <taxon>Actinokineospora</taxon>
    </lineage>
</organism>
<reference evidence="2 3" key="1">
    <citation type="journal article" date="2014" name="Genome Announc.">
        <title>Draft Genome Sequence of the Antitrypanosomally Active Sponge-Associated Bacterium Actinokineospora sp. Strain EG49.</title>
        <authorList>
            <person name="Harjes J."/>
            <person name="Ryu T."/>
            <person name="Abdelmohsen U.R."/>
            <person name="Moitinho-Silva L."/>
            <person name="Horn H."/>
            <person name="Ravasi T."/>
            <person name="Hentschel U."/>
        </authorList>
    </citation>
    <scope>NUCLEOTIDE SEQUENCE [LARGE SCALE GENOMIC DNA]</scope>
    <source>
        <strain evidence="2 3">EG49</strain>
    </source>
</reference>
<dbReference type="Proteomes" id="UP000019277">
    <property type="component" value="Unassembled WGS sequence"/>
</dbReference>
<evidence type="ECO:0000313" key="3">
    <source>
        <dbReference type="Proteomes" id="UP000019277"/>
    </source>
</evidence>
<comment type="similarity">
    <text evidence="1">Belongs to the ROK (NagC/XylR) family.</text>
</comment>
<name>W7IQE8_9PSEU</name>
<sequence>MGAARGFGVDIGGSGIKGCVVDLDGGKLEGERIRIPTPTPSTPEAVSEVVASIVKDFGWTGPVGVTLPSVVKRGVAHSAANIDKSWIGTDAAALFAGRLGLPADQVTVLNDADAAGIAEVRYGQPHDQTGVVVLLTFGTGIGSALFLDGKLIPNTEFGHLEIDGHDAETRAAASAKEEEDLSWEQWAKRVTRYVHGLENLIWPDLIIAGGGVSKKADKWLPLLDVRTKVVAAELRNDAGIVGAAVAAAAGANP</sequence>
<keyword evidence="2" id="KW-0418">Kinase</keyword>
<dbReference type="SUPFAM" id="SSF53067">
    <property type="entry name" value="Actin-like ATPase domain"/>
    <property type="match status" value="1"/>
</dbReference>
<dbReference type="CDD" id="cd24058">
    <property type="entry name" value="ASKHA_NBD_ROK_PPGK"/>
    <property type="match status" value="1"/>
</dbReference>
<dbReference type="NCBIfam" id="NF045942">
    <property type="entry name" value="PolPhglucPhase"/>
    <property type="match status" value="1"/>
</dbReference>
<dbReference type="EC" id="2.7.1.63" evidence="2"/>
<accession>A0A8E2X032</accession>
<dbReference type="eggNOG" id="COG1940">
    <property type="taxonomic scope" value="Bacteria"/>
</dbReference>
<dbReference type="InterPro" id="IPR000600">
    <property type="entry name" value="ROK"/>
</dbReference>
<dbReference type="OrthoDB" id="849313at2"/>
<dbReference type="PATRIC" id="fig|909613.9.peg.1576"/>
<proteinExistence type="inferred from homology"/>
<keyword evidence="2" id="KW-0808">Transferase</keyword>
<dbReference type="EMBL" id="AYXG01000056">
    <property type="protein sequence ID" value="EWC63070.1"/>
    <property type="molecule type" value="Genomic_DNA"/>
</dbReference>
<dbReference type="STRING" id="909613.UO65_1564"/>
<dbReference type="RefSeq" id="WP_035280036.1">
    <property type="nucleotide sequence ID" value="NZ_AYXG01000056.1"/>
</dbReference>
<dbReference type="GO" id="GO:0047330">
    <property type="term" value="F:polyphosphate-glucose phosphotransferase activity"/>
    <property type="evidence" value="ECO:0007669"/>
    <property type="project" value="UniProtKB-EC"/>
</dbReference>
<dbReference type="Gene3D" id="3.30.420.40">
    <property type="match status" value="2"/>
</dbReference>
<evidence type="ECO:0000256" key="1">
    <source>
        <dbReference type="ARBA" id="ARBA00006479"/>
    </source>
</evidence>